<dbReference type="EMBL" id="ML976982">
    <property type="protein sequence ID" value="KAF1961005.1"/>
    <property type="molecule type" value="Genomic_DNA"/>
</dbReference>
<proteinExistence type="predicted"/>
<dbReference type="InterPro" id="IPR001138">
    <property type="entry name" value="Zn2Cys6_DnaBD"/>
</dbReference>
<dbReference type="Pfam" id="PF11951">
    <property type="entry name" value="Fungal_trans_2"/>
    <property type="match status" value="1"/>
</dbReference>
<dbReference type="PANTHER" id="PTHR47784">
    <property type="entry name" value="STEROL UPTAKE CONTROL PROTEIN 2"/>
    <property type="match status" value="1"/>
</dbReference>
<dbReference type="InterPro" id="IPR036864">
    <property type="entry name" value="Zn2-C6_fun-type_DNA-bd_sf"/>
</dbReference>
<name>A0A6A5U808_9PLEO</name>
<dbReference type="GO" id="GO:0008270">
    <property type="term" value="F:zinc ion binding"/>
    <property type="evidence" value="ECO:0007669"/>
    <property type="project" value="InterPro"/>
</dbReference>
<accession>A0A6A5U808</accession>
<evidence type="ECO:0000259" key="3">
    <source>
        <dbReference type="PROSITE" id="PS50048"/>
    </source>
</evidence>
<organism evidence="4 5">
    <name type="scientific">Byssothecium circinans</name>
    <dbReference type="NCBI Taxonomy" id="147558"/>
    <lineage>
        <taxon>Eukaryota</taxon>
        <taxon>Fungi</taxon>
        <taxon>Dikarya</taxon>
        <taxon>Ascomycota</taxon>
        <taxon>Pezizomycotina</taxon>
        <taxon>Dothideomycetes</taxon>
        <taxon>Pleosporomycetidae</taxon>
        <taxon>Pleosporales</taxon>
        <taxon>Massarineae</taxon>
        <taxon>Massarinaceae</taxon>
        <taxon>Byssothecium</taxon>
    </lineage>
</organism>
<keyword evidence="1" id="KW-0539">Nucleus</keyword>
<dbReference type="OrthoDB" id="416217at2759"/>
<dbReference type="InterPro" id="IPR053157">
    <property type="entry name" value="Sterol_Uptake_Regulator"/>
</dbReference>
<dbReference type="PROSITE" id="PS50048">
    <property type="entry name" value="ZN2_CY6_FUNGAL_2"/>
    <property type="match status" value="1"/>
</dbReference>
<dbReference type="PROSITE" id="PS00463">
    <property type="entry name" value="ZN2_CY6_FUNGAL_1"/>
    <property type="match status" value="1"/>
</dbReference>
<gene>
    <name evidence="4" type="ORF">CC80DRAFT_590306</name>
</gene>
<evidence type="ECO:0000313" key="4">
    <source>
        <dbReference type="EMBL" id="KAF1961005.1"/>
    </source>
</evidence>
<dbReference type="CDD" id="cd00067">
    <property type="entry name" value="GAL4"/>
    <property type="match status" value="1"/>
</dbReference>
<keyword evidence="2" id="KW-0812">Transmembrane</keyword>
<sequence length="460" mass="51313">MSSFLVPDFLLLSTHIAFQTARYATCTMDDSIGLLWVQEAPNGNAQALPAVSGIKPRRKHRKSRQGCGGCKRRRKKCDEARPTCGLCQHSGITCEYAPNQKNQPNNSLFSLGRLQFSMARQNARNEIIRVIEVPNGQTVRSKTQEVDALRLIDHFLTDSTSWIGSPASQCVLQNYGMSLAASAPHLMHAILAFSAAHMNHVQPDNKTKTAAVYHFDRLFASYSAQITRPDPENIAVLYGTCTLLTMLSYLGVAYDTDPLSEEPENHECDWDSFRSLQGSGYMVKNPELRVYLAKSVWQPALLAAEQPSADSPMENPELTDIVAKCPPTWTEQLIQDIAALCDILPDLSGPSNTYLEPIQRLNEIIHGEMNTTKIAPLFLFLGNLSTEFMDLAQGLDVKAFVIVLYWHLFLLMTGQWWIKQTATGACRRSIVFLWRAGGPEVRRLLLFPAAQCGLSLHMLK</sequence>
<evidence type="ECO:0000256" key="2">
    <source>
        <dbReference type="SAM" id="Phobius"/>
    </source>
</evidence>
<keyword evidence="2" id="KW-0472">Membrane</keyword>
<evidence type="ECO:0000313" key="5">
    <source>
        <dbReference type="Proteomes" id="UP000800035"/>
    </source>
</evidence>
<protein>
    <recommendedName>
        <fullName evidence="3">Zn(2)-C6 fungal-type domain-containing protein</fullName>
    </recommendedName>
</protein>
<keyword evidence="2" id="KW-1133">Transmembrane helix</keyword>
<dbReference type="GO" id="GO:0001228">
    <property type="term" value="F:DNA-binding transcription activator activity, RNA polymerase II-specific"/>
    <property type="evidence" value="ECO:0007669"/>
    <property type="project" value="TreeGrafter"/>
</dbReference>
<dbReference type="SUPFAM" id="SSF57701">
    <property type="entry name" value="Zn2/Cys6 DNA-binding domain"/>
    <property type="match status" value="1"/>
</dbReference>
<dbReference type="InterPro" id="IPR021858">
    <property type="entry name" value="Fun_TF"/>
</dbReference>
<dbReference type="AlphaFoldDB" id="A0A6A5U808"/>
<dbReference type="PANTHER" id="PTHR47784:SF9">
    <property type="entry name" value="ZN(II)2CYS6 TRANSCRIPTION FACTOR (EUROFUNG)"/>
    <property type="match status" value="1"/>
</dbReference>
<dbReference type="Gene3D" id="4.10.240.10">
    <property type="entry name" value="Zn(2)-C6 fungal-type DNA-binding domain"/>
    <property type="match status" value="1"/>
</dbReference>
<feature type="domain" description="Zn(2)-C6 fungal-type" evidence="3">
    <location>
        <begin position="66"/>
        <end position="96"/>
    </location>
</feature>
<dbReference type="Proteomes" id="UP000800035">
    <property type="component" value="Unassembled WGS sequence"/>
</dbReference>
<dbReference type="Pfam" id="PF00172">
    <property type="entry name" value="Zn_clus"/>
    <property type="match status" value="1"/>
</dbReference>
<reference evidence="4" key="1">
    <citation type="journal article" date="2020" name="Stud. Mycol.">
        <title>101 Dothideomycetes genomes: a test case for predicting lifestyles and emergence of pathogens.</title>
        <authorList>
            <person name="Haridas S."/>
            <person name="Albert R."/>
            <person name="Binder M."/>
            <person name="Bloem J."/>
            <person name="Labutti K."/>
            <person name="Salamov A."/>
            <person name="Andreopoulos B."/>
            <person name="Baker S."/>
            <person name="Barry K."/>
            <person name="Bills G."/>
            <person name="Bluhm B."/>
            <person name="Cannon C."/>
            <person name="Castanera R."/>
            <person name="Culley D."/>
            <person name="Daum C."/>
            <person name="Ezra D."/>
            <person name="Gonzalez J."/>
            <person name="Henrissat B."/>
            <person name="Kuo A."/>
            <person name="Liang C."/>
            <person name="Lipzen A."/>
            <person name="Lutzoni F."/>
            <person name="Magnuson J."/>
            <person name="Mondo S."/>
            <person name="Nolan M."/>
            <person name="Ohm R."/>
            <person name="Pangilinan J."/>
            <person name="Park H.-J."/>
            <person name="Ramirez L."/>
            <person name="Alfaro M."/>
            <person name="Sun H."/>
            <person name="Tritt A."/>
            <person name="Yoshinaga Y."/>
            <person name="Zwiers L.-H."/>
            <person name="Turgeon B."/>
            <person name="Goodwin S."/>
            <person name="Spatafora J."/>
            <person name="Crous P."/>
            <person name="Grigoriev I."/>
        </authorList>
    </citation>
    <scope>NUCLEOTIDE SEQUENCE</scope>
    <source>
        <strain evidence="4">CBS 675.92</strain>
    </source>
</reference>
<evidence type="ECO:0000256" key="1">
    <source>
        <dbReference type="ARBA" id="ARBA00023242"/>
    </source>
</evidence>
<keyword evidence="5" id="KW-1185">Reference proteome</keyword>
<dbReference type="SMART" id="SM00066">
    <property type="entry name" value="GAL4"/>
    <property type="match status" value="1"/>
</dbReference>
<feature type="transmembrane region" description="Helical" evidence="2">
    <location>
        <begin position="399"/>
        <end position="418"/>
    </location>
</feature>